<protein>
    <recommendedName>
        <fullName evidence="6">Regulator of chromosome condensation</fullName>
    </recommendedName>
</protein>
<reference evidence="4 5" key="1">
    <citation type="submission" date="2024-04" db="EMBL/GenBank/DDBJ databases">
        <title>Tritrichomonas musculus Genome.</title>
        <authorList>
            <person name="Alves-Ferreira E."/>
            <person name="Grigg M."/>
            <person name="Lorenzi H."/>
            <person name="Galac M."/>
        </authorList>
    </citation>
    <scope>NUCLEOTIDE SEQUENCE [LARGE SCALE GENOMIC DNA]</scope>
    <source>
        <strain evidence="4 5">EAF2021</strain>
    </source>
</reference>
<dbReference type="PANTHER" id="PTHR45622:SF70">
    <property type="entry name" value="SECRETION-REGULATING GUANINE NUCLEOTIDE EXCHANGE FACTOR"/>
    <property type="match status" value="1"/>
</dbReference>
<evidence type="ECO:0000256" key="3">
    <source>
        <dbReference type="SAM" id="MobiDB-lite"/>
    </source>
</evidence>
<dbReference type="InterPro" id="IPR000408">
    <property type="entry name" value="Reg_chr_condens"/>
</dbReference>
<keyword evidence="1" id="KW-0677">Repeat</keyword>
<feature type="region of interest" description="Disordered" evidence="3">
    <location>
        <begin position="462"/>
        <end position="754"/>
    </location>
</feature>
<dbReference type="InterPro" id="IPR051709">
    <property type="entry name" value="Ub-ligase/GTPase-reg"/>
</dbReference>
<evidence type="ECO:0008006" key="6">
    <source>
        <dbReference type="Google" id="ProtNLM"/>
    </source>
</evidence>
<comment type="caution">
    <text evidence="4">The sequence shown here is derived from an EMBL/GenBank/DDBJ whole genome shotgun (WGS) entry which is preliminary data.</text>
</comment>
<accession>A0ABR2KML3</accession>
<keyword evidence="5" id="KW-1185">Reference proteome</keyword>
<evidence type="ECO:0000313" key="4">
    <source>
        <dbReference type="EMBL" id="KAK8892053.1"/>
    </source>
</evidence>
<dbReference type="EMBL" id="JAPFFF010000004">
    <property type="protein sequence ID" value="KAK8892053.1"/>
    <property type="molecule type" value="Genomic_DNA"/>
</dbReference>
<feature type="repeat" description="RCC1" evidence="2">
    <location>
        <begin position="260"/>
        <end position="312"/>
    </location>
</feature>
<feature type="compositionally biased region" description="Basic and acidic residues" evidence="3">
    <location>
        <begin position="560"/>
        <end position="591"/>
    </location>
</feature>
<dbReference type="Pfam" id="PF13540">
    <property type="entry name" value="RCC1_2"/>
    <property type="match status" value="1"/>
</dbReference>
<feature type="compositionally biased region" description="Basic and acidic residues" evidence="3">
    <location>
        <begin position="645"/>
        <end position="656"/>
    </location>
</feature>
<dbReference type="InterPro" id="IPR009091">
    <property type="entry name" value="RCC1/BLIP-II"/>
</dbReference>
<organism evidence="4 5">
    <name type="scientific">Tritrichomonas musculus</name>
    <dbReference type="NCBI Taxonomy" id="1915356"/>
    <lineage>
        <taxon>Eukaryota</taxon>
        <taxon>Metamonada</taxon>
        <taxon>Parabasalia</taxon>
        <taxon>Tritrichomonadida</taxon>
        <taxon>Tritrichomonadidae</taxon>
        <taxon>Tritrichomonas</taxon>
    </lineage>
</organism>
<feature type="compositionally biased region" description="Acidic residues" evidence="3">
    <location>
        <begin position="742"/>
        <end position="754"/>
    </location>
</feature>
<dbReference type="Gene3D" id="2.130.10.30">
    <property type="entry name" value="Regulator of chromosome condensation 1/beta-lactamase-inhibitor protein II"/>
    <property type="match status" value="1"/>
</dbReference>
<dbReference type="Proteomes" id="UP001470230">
    <property type="component" value="Unassembled WGS sequence"/>
</dbReference>
<feature type="compositionally biased region" description="Basic and acidic residues" evidence="3">
    <location>
        <begin position="717"/>
        <end position="741"/>
    </location>
</feature>
<evidence type="ECO:0000256" key="2">
    <source>
        <dbReference type="PROSITE-ProRule" id="PRU00235"/>
    </source>
</evidence>
<gene>
    <name evidence="4" type="ORF">M9Y10_029275</name>
</gene>
<feature type="compositionally biased region" description="Polar residues" evidence="3">
    <location>
        <begin position="533"/>
        <end position="542"/>
    </location>
</feature>
<feature type="compositionally biased region" description="Low complexity" evidence="3">
    <location>
        <begin position="543"/>
        <end position="554"/>
    </location>
</feature>
<evidence type="ECO:0000313" key="5">
    <source>
        <dbReference type="Proteomes" id="UP001470230"/>
    </source>
</evidence>
<sequence>MPPKSKSSQNTESDGVMYVAGNNAYNQLYFESNNTNKNNIPIVCPAIDVPLKTTDCLSFSVYSSHAVTIMKNEPSTTIGPNTGNQRANTKKKLGKWLRINIGDDDNNYTPISAVSGASYTLYLLKPLQKNEPPSLAYFLENQEIDHPVFLDTDGYFPLALFGGCQTSAAITKEGAILMINSSIFETESFTPKILNLPKNEKPIYVACLDKSLLILSSTGQVYTCNNLNELQIVKVKELSKIKVVQISGTKKHAFAITEDGKVLGCGSNISGQIGLGNEIKTSPKFEEIPSFKNMQITSAYAGYQHSLFQNSQGAIFACGTNSNGELLLKSELKKDIVYTPLRTIIKEGASFCITGFGLSCVFVSCQPPCNIPNKIVKKYWKDSVKQPNQKNKIISNDQESQPKADRINEMIELKSQISAMRDIIETKNKQINGFLQDNIEILKKINETKEKINKLALLRKARKAEAQKPNDNQTLEQPKRKTNDSQKSNENLNIKQNQQRSKIPEEEDNQNTIQKKVPTIVHKTSGPLLFKRNPQNIQNSKQAENNASSNNNENSDSDENENHQITDNDNNNRKENDSSSNSEDNKDDHIHNKPSNSGSSDSDIENKEDANNKRNTNDNAEEYVNIEINDSDSDEKQNINNNTSDNDKNKINEEIKANNPNSENKSENSDDDNAKDLDKTDEKEDKNSEETGYWDTNLNKNNADENDNQIKEDDELEPHKINKINSDEENRENNSDHNAENKEEEDYYNYDNEN</sequence>
<dbReference type="SUPFAM" id="SSF50985">
    <property type="entry name" value="RCC1/BLIP-II"/>
    <property type="match status" value="1"/>
</dbReference>
<dbReference type="PANTHER" id="PTHR45622">
    <property type="entry name" value="UBIQUITIN-PROTEIN LIGASE E3A-RELATED"/>
    <property type="match status" value="1"/>
</dbReference>
<name>A0ABR2KML3_9EUKA</name>
<evidence type="ECO:0000256" key="1">
    <source>
        <dbReference type="ARBA" id="ARBA00022737"/>
    </source>
</evidence>
<dbReference type="PROSITE" id="PS50012">
    <property type="entry name" value="RCC1_3"/>
    <property type="match status" value="1"/>
</dbReference>
<feature type="compositionally biased region" description="Polar residues" evidence="3">
    <location>
        <begin position="485"/>
        <end position="501"/>
    </location>
</feature>
<proteinExistence type="predicted"/>
<feature type="compositionally biased region" description="Basic and acidic residues" evidence="3">
    <location>
        <begin position="604"/>
        <end position="616"/>
    </location>
</feature>
<feature type="compositionally biased region" description="Acidic residues" evidence="3">
    <location>
        <begin position="704"/>
        <end position="716"/>
    </location>
</feature>
<feature type="compositionally biased region" description="Basic and acidic residues" evidence="3">
    <location>
        <begin position="664"/>
        <end position="689"/>
    </location>
</feature>